<feature type="region of interest" description="Disordered" evidence="1">
    <location>
        <begin position="1"/>
        <end position="20"/>
    </location>
</feature>
<reference evidence="2 3" key="1">
    <citation type="submission" date="2009-01" db="EMBL/GenBank/DDBJ databases">
        <authorList>
            <person name="Fulton L."/>
            <person name="Clifton S."/>
            <person name="Chinwalla A.T."/>
            <person name="Mitreva M."/>
            <person name="Sodergren E."/>
            <person name="Weinstock G."/>
            <person name="Clifton S."/>
            <person name="Dooling D.J."/>
            <person name="Fulton B."/>
            <person name="Minx P."/>
            <person name="Pepin K.H."/>
            <person name="Johnson M."/>
            <person name="Bhonagiri V."/>
            <person name="Nash W.E."/>
            <person name="Mardis E.R."/>
            <person name="Wilson R.K."/>
        </authorList>
    </citation>
    <scope>NUCLEOTIDE SEQUENCE [LARGE SCALE GENOMIC DNA]</scope>
    <source>
        <strain evidence="2 3">ATCC 33806</strain>
    </source>
</reference>
<feature type="compositionally biased region" description="Polar residues" evidence="1">
    <location>
        <begin position="1"/>
        <end position="12"/>
    </location>
</feature>
<evidence type="ECO:0000313" key="2">
    <source>
        <dbReference type="EMBL" id="EEG25413.1"/>
    </source>
</evidence>
<protein>
    <submittedName>
        <fullName evidence="2">Uncharacterized protein</fullName>
    </submittedName>
</protein>
<evidence type="ECO:0000313" key="3">
    <source>
        <dbReference type="Proteomes" id="UP000006247"/>
    </source>
</evidence>
<comment type="caution">
    <text evidence="2">The sequence shown here is derived from an EMBL/GenBank/DDBJ whole genome shotgun (WGS) entry which is preliminary data.</text>
</comment>
<dbReference type="AlphaFoldDB" id="C0E7N8"/>
<sequence length="101" mass="11880">MPATIASKNNGNGPYAQTGKEGYEGLWPSPVNVIRRYFIRLGDPRRKIIVLGVIILCWDREGRYPIKEKEKKREGKEKLKEKEGERWRRRMHLKKVVGDFL</sequence>
<dbReference type="Proteomes" id="UP000006247">
    <property type="component" value="Unassembled WGS sequence"/>
</dbReference>
<organism evidence="2 3">
    <name type="scientific">Corynebacterium matruchotii ATCC 33806</name>
    <dbReference type="NCBI Taxonomy" id="566549"/>
    <lineage>
        <taxon>Bacteria</taxon>
        <taxon>Bacillati</taxon>
        <taxon>Actinomycetota</taxon>
        <taxon>Actinomycetes</taxon>
        <taxon>Mycobacteriales</taxon>
        <taxon>Corynebacteriaceae</taxon>
        <taxon>Corynebacterium</taxon>
    </lineage>
</organism>
<dbReference type="HOGENOM" id="CLU_2286785_0_0_11"/>
<dbReference type="RefSeq" id="WP_005523574.1">
    <property type="nucleotide sequence ID" value="NZ_EQ973332.1"/>
</dbReference>
<dbReference type="EMBL" id="ACEB01000053">
    <property type="protein sequence ID" value="EEG25413.1"/>
    <property type="molecule type" value="Genomic_DNA"/>
</dbReference>
<evidence type="ECO:0000256" key="1">
    <source>
        <dbReference type="SAM" id="MobiDB-lite"/>
    </source>
</evidence>
<proteinExistence type="predicted"/>
<gene>
    <name evidence="2" type="ORF">CORMATOL_03027</name>
</gene>
<accession>C0E7N8</accession>
<name>C0E7N8_9CORY</name>